<keyword evidence="3" id="KW-1185">Reference proteome</keyword>
<evidence type="ECO:0000313" key="3">
    <source>
        <dbReference type="Proteomes" id="UP000663879"/>
    </source>
</evidence>
<accession>A0A814PK35</accession>
<evidence type="ECO:0000313" key="2">
    <source>
        <dbReference type="EMBL" id="CAF1107097.1"/>
    </source>
</evidence>
<protein>
    <recommendedName>
        <fullName evidence="1">Apple domain-containing protein</fullName>
    </recommendedName>
</protein>
<feature type="domain" description="Apple" evidence="1">
    <location>
        <begin position="195"/>
        <end position="228"/>
    </location>
</feature>
<reference evidence="2" key="1">
    <citation type="submission" date="2021-02" db="EMBL/GenBank/DDBJ databases">
        <authorList>
            <person name="Nowell W R."/>
        </authorList>
    </citation>
    <scope>NUCLEOTIDE SEQUENCE</scope>
    <source>
        <strain evidence="2">Ploen Becks lab</strain>
    </source>
</reference>
<name>A0A814PK35_9BILA</name>
<proteinExistence type="predicted"/>
<dbReference type="Gene3D" id="3.50.4.10">
    <property type="entry name" value="Hepatocyte Growth Factor"/>
    <property type="match status" value="2"/>
</dbReference>
<dbReference type="OrthoDB" id="568194at2759"/>
<dbReference type="Proteomes" id="UP000663879">
    <property type="component" value="Unassembled WGS sequence"/>
</dbReference>
<feature type="domain" description="Apple" evidence="1">
    <location>
        <begin position="269"/>
        <end position="311"/>
    </location>
</feature>
<dbReference type="InterPro" id="IPR003609">
    <property type="entry name" value="Pan_app"/>
</dbReference>
<comment type="caution">
    <text evidence="2">The sequence shown here is derived from an EMBL/GenBank/DDBJ whole genome shotgun (WGS) entry which is preliminary data.</text>
</comment>
<evidence type="ECO:0000259" key="1">
    <source>
        <dbReference type="Pfam" id="PF14295"/>
    </source>
</evidence>
<dbReference type="Pfam" id="PF14295">
    <property type="entry name" value="PAN_4"/>
    <property type="match status" value="2"/>
</dbReference>
<organism evidence="2 3">
    <name type="scientific">Brachionus calyciflorus</name>
    <dbReference type="NCBI Taxonomy" id="104777"/>
    <lineage>
        <taxon>Eukaryota</taxon>
        <taxon>Metazoa</taxon>
        <taxon>Spiralia</taxon>
        <taxon>Gnathifera</taxon>
        <taxon>Rotifera</taxon>
        <taxon>Eurotatoria</taxon>
        <taxon>Monogononta</taxon>
        <taxon>Pseudotrocha</taxon>
        <taxon>Ploima</taxon>
        <taxon>Brachionidae</taxon>
        <taxon>Brachionus</taxon>
    </lineage>
</organism>
<gene>
    <name evidence="2" type="ORF">OXX778_LOCUS21443</name>
</gene>
<sequence length="334" mass="38171">MDPIAPGPLDIILIPFFNALNNKLNLLQNYYGMDLQVRCVDTTTKYDYGWRKLEKGYEITIKPSLSMVTGEILDQVYCYVKAFNEEFVNADVEFWFVSQKAECTQFSIQRNGIFCIGENGIGYKKYDWKYYPLPTSSKVPTTTYIVPNVQPGDIQIIDKFSEYSSWLTEQEKKLIQWNGNWAFACDFAGYNLVNEKTSGERCGSRCSEVKGCTHFTWTDFNGGTCWMKSKYRIMRSEAFYTYNTKMVCGVLVDYSQAIVWNGNWAFACDFKGYDLTNQIMPGDKCGGRCSQVKGCTHFTWSNYNGGTCWMKSKSGITKTDAFYTGDNSMVCGIL</sequence>
<dbReference type="AlphaFoldDB" id="A0A814PK35"/>
<dbReference type="EMBL" id="CAJNOC010007916">
    <property type="protein sequence ID" value="CAF1107097.1"/>
    <property type="molecule type" value="Genomic_DNA"/>
</dbReference>